<dbReference type="SUPFAM" id="SSF46689">
    <property type="entry name" value="Homeodomain-like"/>
    <property type="match status" value="1"/>
</dbReference>
<sequence length="184" mass="21371">MARTRSQASYEAIMAATKSVLAEKGYKGFTIEEVAGRARASKPTIYRWWPDKARLVAELYELENKITFQSSSPAPVCEQYRQLLHDLWTLWETTVCGEALRCFIAESQLNKQNMKYMESDFMARRFEGPRQLLMKATEQGELPENTDIELLLKMSFGFCWFNLLTNQLDEKTQIDAFVEALFRL</sequence>
<evidence type="ECO:0000313" key="7">
    <source>
        <dbReference type="Proteomes" id="UP000184608"/>
    </source>
</evidence>
<evidence type="ECO:0000259" key="5">
    <source>
        <dbReference type="PROSITE" id="PS50977"/>
    </source>
</evidence>
<proteinExistence type="predicted"/>
<evidence type="ECO:0000256" key="1">
    <source>
        <dbReference type="ARBA" id="ARBA00023015"/>
    </source>
</evidence>
<dbReference type="SUPFAM" id="SSF48498">
    <property type="entry name" value="Tetracyclin repressor-like, C-terminal domain"/>
    <property type="match status" value="1"/>
</dbReference>
<organism evidence="6 7">
    <name type="scientific">Vibrio aerogenes CECT 7868</name>
    <dbReference type="NCBI Taxonomy" id="1216006"/>
    <lineage>
        <taxon>Bacteria</taxon>
        <taxon>Pseudomonadati</taxon>
        <taxon>Pseudomonadota</taxon>
        <taxon>Gammaproteobacteria</taxon>
        <taxon>Vibrionales</taxon>
        <taxon>Vibrionaceae</taxon>
        <taxon>Vibrio</taxon>
    </lineage>
</organism>
<dbReference type="InterPro" id="IPR036271">
    <property type="entry name" value="Tet_transcr_reg_TetR-rel_C_sf"/>
</dbReference>
<dbReference type="Proteomes" id="UP000184608">
    <property type="component" value="Unassembled WGS sequence"/>
</dbReference>
<dbReference type="AlphaFoldDB" id="A0A1M5ZBX1"/>
<protein>
    <submittedName>
        <fullName evidence="6">Bacterial regulatory proteins, tetR family</fullName>
    </submittedName>
</protein>
<keyword evidence="7" id="KW-1185">Reference proteome</keyword>
<evidence type="ECO:0000256" key="3">
    <source>
        <dbReference type="ARBA" id="ARBA00023163"/>
    </source>
</evidence>
<dbReference type="InterPro" id="IPR011075">
    <property type="entry name" value="TetR_C"/>
</dbReference>
<dbReference type="Gene3D" id="1.10.357.10">
    <property type="entry name" value="Tetracycline Repressor, domain 2"/>
    <property type="match status" value="1"/>
</dbReference>
<dbReference type="PANTHER" id="PTHR30055:SF148">
    <property type="entry name" value="TETR-FAMILY TRANSCRIPTIONAL REGULATOR"/>
    <property type="match status" value="1"/>
</dbReference>
<feature type="domain" description="HTH tetR-type" evidence="5">
    <location>
        <begin position="7"/>
        <end position="67"/>
    </location>
</feature>
<dbReference type="Pfam" id="PF16859">
    <property type="entry name" value="TetR_C_11"/>
    <property type="match status" value="1"/>
</dbReference>
<dbReference type="Pfam" id="PF00440">
    <property type="entry name" value="TetR_N"/>
    <property type="match status" value="1"/>
</dbReference>
<keyword evidence="3" id="KW-0804">Transcription</keyword>
<evidence type="ECO:0000313" key="6">
    <source>
        <dbReference type="EMBL" id="SHI21711.1"/>
    </source>
</evidence>
<dbReference type="Gene3D" id="1.10.10.60">
    <property type="entry name" value="Homeodomain-like"/>
    <property type="match status" value="1"/>
</dbReference>
<dbReference type="GO" id="GO:0000976">
    <property type="term" value="F:transcription cis-regulatory region binding"/>
    <property type="evidence" value="ECO:0007669"/>
    <property type="project" value="TreeGrafter"/>
</dbReference>
<keyword evidence="2 4" id="KW-0238">DNA-binding</keyword>
<reference evidence="6 7" key="1">
    <citation type="submission" date="2016-11" db="EMBL/GenBank/DDBJ databases">
        <authorList>
            <person name="Jaros S."/>
            <person name="Januszkiewicz K."/>
            <person name="Wedrychowicz H."/>
        </authorList>
    </citation>
    <scope>NUCLEOTIDE SEQUENCE [LARGE SCALE GENOMIC DNA]</scope>
    <source>
        <strain evidence="6 7">CECT 7868</strain>
    </source>
</reference>
<dbReference type="InterPro" id="IPR050109">
    <property type="entry name" value="HTH-type_TetR-like_transc_reg"/>
</dbReference>
<accession>A0A1M5ZBX1</accession>
<dbReference type="GO" id="GO:0003700">
    <property type="term" value="F:DNA-binding transcription factor activity"/>
    <property type="evidence" value="ECO:0007669"/>
    <property type="project" value="TreeGrafter"/>
</dbReference>
<feature type="DNA-binding region" description="H-T-H motif" evidence="4">
    <location>
        <begin position="30"/>
        <end position="49"/>
    </location>
</feature>
<dbReference type="InterPro" id="IPR001647">
    <property type="entry name" value="HTH_TetR"/>
</dbReference>
<evidence type="ECO:0000256" key="2">
    <source>
        <dbReference type="ARBA" id="ARBA00023125"/>
    </source>
</evidence>
<keyword evidence="1" id="KW-0805">Transcription regulation</keyword>
<dbReference type="PANTHER" id="PTHR30055">
    <property type="entry name" value="HTH-TYPE TRANSCRIPTIONAL REGULATOR RUTR"/>
    <property type="match status" value="1"/>
</dbReference>
<dbReference type="PROSITE" id="PS50977">
    <property type="entry name" value="HTH_TETR_2"/>
    <property type="match status" value="1"/>
</dbReference>
<dbReference type="OrthoDB" id="9796019at2"/>
<dbReference type="PRINTS" id="PR00455">
    <property type="entry name" value="HTHTETR"/>
</dbReference>
<name>A0A1M5ZBX1_9VIBR</name>
<gene>
    <name evidence="6" type="ORF">VA7868_02535</name>
</gene>
<dbReference type="STRING" id="1216006.VA7868_02535"/>
<dbReference type="EMBL" id="FQXZ01000027">
    <property type="protein sequence ID" value="SHI21711.1"/>
    <property type="molecule type" value="Genomic_DNA"/>
</dbReference>
<evidence type="ECO:0000256" key="4">
    <source>
        <dbReference type="PROSITE-ProRule" id="PRU00335"/>
    </source>
</evidence>
<dbReference type="InterPro" id="IPR009057">
    <property type="entry name" value="Homeodomain-like_sf"/>
</dbReference>
<dbReference type="RefSeq" id="WP_073604196.1">
    <property type="nucleotide sequence ID" value="NZ_FQXZ01000027.1"/>
</dbReference>